<dbReference type="AlphaFoldDB" id="A0A0A9A8P6"/>
<sequence length="73" mass="8006">MDAEGRDVMVLVAVGAGHLRPGRLTELQCHLHLYVPVVLHLHLLHAHPWHIVDVAELCHVEPLGGGEARDSVL</sequence>
<organism evidence="1">
    <name type="scientific">Arundo donax</name>
    <name type="common">Giant reed</name>
    <name type="synonym">Donax arundinaceus</name>
    <dbReference type="NCBI Taxonomy" id="35708"/>
    <lineage>
        <taxon>Eukaryota</taxon>
        <taxon>Viridiplantae</taxon>
        <taxon>Streptophyta</taxon>
        <taxon>Embryophyta</taxon>
        <taxon>Tracheophyta</taxon>
        <taxon>Spermatophyta</taxon>
        <taxon>Magnoliopsida</taxon>
        <taxon>Liliopsida</taxon>
        <taxon>Poales</taxon>
        <taxon>Poaceae</taxon>
        <taxon>PACMAD clade</taxon>
        <taxon>Arundinoideae</taxon>
        <taxon>Arundineae</taxon>
        <taxon>Arundo</taxon>
    </lineage>
</organism>
<dbReference type="EMBL" id="GBRH01252525">
    <property type="protein sequence ID" value="JAD45370.1"/>
    <property type="molecule type" value="Transcribed_RNA"/>
</dbReference>
<evidence type="ECO:0000313" key="1">
    <source>
        <dbReference type="EMBL" id="JAD45370.1"/>
    </source>
</evidence>
<proteinExistence type="predicted"/>
<reference evidence="1" key="1">
    <citation type="submission" date="2014-09" db="EMBL/GenBank/DDBJ databases">
        <authorList>
            <person name="Magalhaes I.L.F."/>
            <person name="Oliveira U."/>
            <person name="Santos F.R."/>
            <person name="Vidigal T.H.D.A."/>
            <person name="Brescovit A.D."/>
            <person name="Santos A.J."/>
        </authorList>
    </citation>
    <scope>NUCLEOTIDE SEQUENCE</scope>
    <source>
        <tissue evidence="1">Shoot tissue taken approximately 20 cm above the soil surface</tissue>
    </source>
</reference>
<reference evidence="1" key="2">
    <citation type="journal article" date="2015" name="Data Brief">
        <title>Shoot transcriptome of the giant reed, Arundo donax.</title>
        <authorList>
            <person name="Barrero R.A."/>
            <person name="Guerrero F.D."/>
            <person name="Moolhuijzen P."/>
            <person name="Goolsby J.A."/>
            <person name="Tidwell J."/>
            <person name="Bellgard S.E."/>
            <person name="Bellgard M.I."/>
        </authorList>
    </citation>
    <scope>NUCLEOTIDE SEQUENCE</scope>
    <source>
        <tissue evidence="1">Shoot tissue taken approximately 20 cm above the soil surface</tissue>
    </source>
</reference>
<name>A0A0A9A8P6_ARUDO</name>
<protein>
    <submittedName>
        <fullName evidence="1">Uncharacterized protein</fullName>
    </submittedName>
</protein>
<accession>A0A0A9A8P6</accession>